<comment type="subcellular location">
    <subcellularLocation>
        <location evidence="1">Cell membrane</location>
        <topology evidence="1">Multi-pass membrane protein</topology>
    </subcellularLocation>
</comment>
<feature type="transmembrane region" description="Helical" evidence="7">
    <location>
        <begin position="331"/>
        <end position="356"/>
    </location>
</feature>
<dbReference type="InterPro" id="IPR039421">
    <property type="entry name" value="Type_1_exporter"/>
</dbReference>
<keyword evidence="5 7" id="KW-1133">Transmembrane helix</keyword>
<keyword evidence="6 7" id="KW-0472">Membrane</keyword>
<sequence>MRNFLRTLKYSWKYRARLIISVLCAIAAAALWGSNFTAIYPVLKILGSRQNLHQWVDQKLKTLQDEASRDSENIQKIRDYLEEDVKKGKYQWADPGLRKHEELYLSGKIAQIESRMDSTASRIYRYQQLKVYVIKHLPQDLFLTLAAILGLVVLAVAIKGFFEFWQEWLVGSVMNKTLYDLRNDFFRKTIQQDLRQIQESGSADLMTRFTNDTEQIGVGVKILYGKVIAEPLRALSCVVIAAMISWQLTVLFLIMTPVSLVLMAKTSRMMKKATRRVLDRMSSIYKILQETFQGLRVVKAFTMESYERRRFSEATRDYADRSMRVITIDALAGPLIEILGITAVSCALLAGAYLVLNEKTHLVIAGMSFRMSQSPIEIETLLNLFALLVGMADPIRKLSSVYTKIQNASAASDRVFQFMDKAPEVKPNASGPQLERHSKSIVFKDVCFSYHDGYPVLTNISLKVAAGETIALVGSNGCGKSTLLNLLPRFYDPNHGSILIDEIDLREANLRSLRKQIGIVTQDTILFDDTIFNNILYGNRQATKEEVIEASKKAFAHEFILKLSGGYETLAGEAGKSLSGGQKQRIALARAILRNPSILILDEHTSQCDPVSENLIHDVLKDFKKGRTVFIITHKMHAVEIADRIVVLDKGRIEAIGTHEQLIESSYTYQRLVDAHAVRRAA</sequence>
<evidence type="ECO:0000259" key="9">
    <source>
        <dbReference type="PROSITE" id="PS50929"/>
    </source>
</evidence>
<dbReference type="Pfam" id="PF00005">
    <property type="entry name" value="ABC_tran"/>
    <property type="match status" value="1"/>
</dbReference>
<dbReference type="PROSITE" id="PS50893">
    <property type="entry name" value="ABC_TRANSPORTER_2"/>
    <property type="match status" value="1"/>
</dbReference>
<keyword evidence="11" id="KW-1185">Reference proteome</keyword>
<dbReference type="PANTHER" id="PTHR43394:SF1">
    <property type="entry name" value="ATP-BINDING CASSETTE SUB-FAMILY B MEMBER 10, MITOCHONDRIAL"/>
    <property type="match status" value="1"/>
</dbReference>
<dbReference type="AlphaFoldDB" id="A0A8E6B8U1"/>
<evidence type="ECO:0000256" key="3">
    <source>
        <dbReference type="ARBA" id="ARBA00022741"/>
    </source>
</evidence>
<dbReference type="GO" id="GO:0015421">
    <property type="term" value="F:ABC-type oligopeptide transporter activity"/>
    <property type="evidence" value="ECO:0007669"/>
    <property type="project" value="TreeGrafter"/>
</dbReference>
<feature type="transmembrane region" description="Helical" evidence="7">
    <location>
        <begin position="238"/>
        <end position="262"/>
    </location>
</feature>
<evidence type="ECO:0000256" key="5">
    <source>
        <dbReference type="ARBA" id="ARBA00022989"/>
    </source>
</evidence>
<evidence type="ECO:0000256" key="2">
    <source>
        <dbReference type="ARBA" id="ARBA00022692"/>
    </source>
</evidence>
<keyword evidence="2 7" id="KW-0812">Transmembrane</keyword>
<dbReference type="InterPro" id="IPR027417">
    <property type="entry name" value="P-loop_NTPase"/>
</dbReference>
<dbReference type="InterPro" id="IPR003593">
    <property type="entry name" value="AAA+_ATPase"/>
</dbReference>
<reference evidence="10" key="1">
    <citation type="submission" date="2021-05" db="EMBL/GenBank/DDBJ databases">
        <title>Complete genome sequence of the cellulolytic planctomycete Telmatocola sphagniphila SP2T and characterization of the first cellulase from planctomycetes.</title>
        <authorList>
            <person name="Rakitin A.L."/>
            <person name="Beletsky A.V."/>
            <person name="Naumoff D.G."/>
            <person name="Kulichevskaya I.S."/>
            <person name="Mardanov A.V."/>
            <person name="Ravin N.V."/>
            <person name="Dedysh S.N."/>
        </authorList>
    </citation>
    <scope>NUCLEOTIDE SEQUENCE</scope>
    <source>
        <strain evidence="10">SP2T</strain>
    </source>
</reference>
<feature type="transmembrane region" description="Helical" evidence="7">
    <location>
        <begin position="20"/>
        <end position="43"/>
    </location>
</feature>
<dbReference type="SUPFAM" id="SSF52540">
    <property type="entry name" value="P-loop containing nucleoside triphosphate hydrolases"/>
    <property type="match status" value="1"/>
</dbReference>
<feature type="domain" description="ABC transmembrane type-1" evidence="9">
    <location>
        <begin position="133"/>
        <end position="407"/>
    </location>
</feature>
<dbReference type="Gene3D" id="3.40.50.300">
    <property type="entry name" value="P-loop containing nucleotide triphosphate hydrolases"/>
    <property type="match status" value="1"/>
</dbReference>
<keyword evidence="4 10" id="KW-0067">ATP-binding</keyword>
<dbReference type="Proteomes" id="UP000676194">
    <property type="component" value="Chromosome"/>
</dbReference>
<dbReference type="GO" id="GO:0005524">
    <property type="term" value="F:ATP binding"/>
    <property type="evidence" value="ECO:0007669"/>
    <property type="project" value="UniProtKB-KW"/>
</dbReference>
<dbReference type="PROSITE" id="PS50929">
    <property type="entry name" value="ABC_TM1F"/>
    <property type="match status" value="1"/>
</dbReference>
<organism evidence="10 11">
    <name type="scientific">Telmatocola sphagniphila</name>
    <dbReference type="NCBI Taxonomy" id="1123043"/>
    <lineage>
        <taxon>Bacteria</taxon>
        <taxon>Pseudomonadati</taxon>
        <taxon>Planctomycetota</taxon>
        <taxon>Planctomycetia</taxon>
        <taxon>Gemmatales</taxon>
        <taxon>Gemmataceae</taxon>
    </lineage>
</organism>
<proteinExistence type="predicted"/>
<dbReference type="SMART" id="SM00382">
    <property type="entry name" value="AAA"/>
    <property type="match status" value="1"/>
</dbReference>
<dbReference type="FunFam" id="3.40.50.300:FF:000218">
    <property type="entry name" value="Multidrug ABC transporter ATP-binding protein"/>
    <property type="match status" value="1"/>
</dbReference>
<dbReference type="RefSeq" id="WP_213498288.1">
    <property type="nucleotide sequence ID" value="NZ_CP074694.1"/>
</dbReference>
<dbReference type="Gene3D" id="1.20.1560.10">
    <property type="entry name" value="ABC transporter type 1, transmembrane domain"/>
    <property type="match status" value="1"/>
</dbReference>
<dbReference type="KEGG" id="tsph:KIH39_05660"/>
<evidence type="ECO:0000256" key="7">
    <source>
        <dbReference type="SAM" id="Phobius"/>
    </source>
</evidence>
<dbReference type="InterPro" id="IPR036640">
    <property type="entry name" value="ABC1_TM_sf"/>
</dbReference>
<dbReference type="PROSITE" id="PS00211">
    <property type="entry name" value="ABC_TRANSPORTER_1"/>
    <property type="match status" value="1"/>
</dbReference>
<evidence type="ECO:0000256" key="6">
    <source>
        <dbReference type="ARBA" id="ARBA00023136"/>
    </source>
</evidence>
<protein>
    <submittedName>
        <fullName evidence="10">ABC transporter ATP-binding protein</fullName>
    </submittedName>
</protein>
<dbReference type="InterPro" id="IPR011527">
    <property type="entry name" value="ABC1_TM_dom"/>
</dbReference>
<dbReference type="Pfam" id="PF00664">
    <property type="entry name" value="ABC_membrane"/>
    <property type="match status" value="1"/>
</dbReference>
<feature type="domain" description="ABC transporter" evidence="8">
    <location>
        <begin position="441"/>
        <end position="675"/>
    </location>
</feature>
<evidence type="ECO:0000313" key="11">
    <source>
        <dbReference type="Proteomes" id="UP000676194"/>
    </source>
</evidence>
<dbReference type="SUPFAM" id="SSF90123">
    <property type="entry name" value="ABC transporter transmembrane region"/>
    <property type="match status" value="1"/>
</dbReference>
<gene>
    <name evidence="10" type="ORF">KIH39_05660</name>
</gene>
<evidence type="ECO:0000256" key="4">
    <source>
        <dbReference type="ARBA" id="ARBA00022840"/>
    </source>
</evidence>
<name>A0A8E6B8U1_9BACT</name>
<accession>A0A8E6B8U1</accession>
<evidence type="ECO:0000256" key="1">
    <source>
        <dbReference type="ARBA" id="ARBA00004651"/>
    </source>
</evidence>
<dbReference type="GO" id="GO:0005886">
    <property type="term" value="C:plasma membrane"/>
    <property type="evidence" value="ECO:0007669"/>
    <property type="project" value="UniProtKB-SubCell"/>
</dbReference>
<dbReference type="InterPro" id="IPR003439">
    <property type="entry name" value="ABC_transporter-like_ATP-bd"/>
</dbReference>
<dbReference type="GO" id="GO:0016887">
    <property type="term" value="F:ATP hydrolysis activity"/>
    <property type="evidence" value="ECO:0007669"/>
    <property type="project" value="InterPro"/>
</dbReference>
<evidence type="ECO:0000313" key="10">
    <source>
        <dbReference type="EMBL" id="QVL33399.1"/>
    </source>
</evidence>
<evidence type="ECO:0000259" key="8">
    <source>
        <dbReference type="PROSITE" id="PS50893"/>
    </source>
</evidence>
<keyword evidence="3" id="KW-0547">Nucleotide-binding</keyword>
<dbReference type="CDD" id="cd18552">
    <property type="entry name" value="ABC_6TM_MsbA_like"/>
    <property type="match status" value="1"/>
</dbReference>
<dbReference type="PANTHER" id="PTHR43394">
    <property type="entry name" value="ATP-DEPENDENT PERMEASE MDL1, MITOCHONDRIAL"/>
    <property type="match status" value="1"/>
</dbReference>
<dbReference type="InterPro" id="IPR017871">
    <property type="entry name" value="ABC_transporter-like_CS"/>
</dbReference>
<dbReference type="EMBL" id="CP074694">
    <property type="protein sequence ID" value="QVL33399.1"/>
    <property type="molecule type" value="Genomic_DNA"/>
</dbReference>